<keyword evidence="1" id="KW-1133">Transmembrane helix</keyword>
<organism evidence="2 3">
    <name type="scientific">Candidatus Kutchimonas denitrificans</name>
    <dbReference type="NCBI Taxonomy" id="3056748"/>
    <lineage>
        <taxon>Bacteria</taxon>
        <taxon>Pseudomonadati</taxon>
        <taxon>Gemmatimonadota</taxon>
        <taxon>Gemmatimonadia</taxon>
        <taxon>Candidatus Palauibacterales</taxon>
        <taxon>Candidatus Palauibacteraceae</taxon>
        <taxon>Candidatus Kutchimonas</taxon>
    </lineage>
</organism>
<proteinExistence type="predicted"/>
<evidence type="ECO:0000256" key="1">
    <source>
        <dbReference type="SAM" id="Phobius"/>
    </source>
</evidence>
<dbReference type="AlphaFoldDB" id="A0AAE4ZAF1"/>
<reference evidence="2 3" key="1">
    <citation type="submission" date="2020-01" db="EMBL/GenBank/DDBJ databases">
        <title>Genomes assembled from Gulf of Kutch pelagic sediment metagenomes.</title>
        <authorList>
            <person name="Chandrashekar M."/>
            <person name="Mahajan M.S."/>
            <person name="Dave K.J."/>
            <person name="Vatsa P."/>
            <person name="Nathani N.M."/>
        </authorList>
    </citation>
    <scope>NUCLEOTIDE SEQUENCE [LARGE SCALE GENOMIC DNA]</scope>
    <source>
        <strain evidence="2">KS3-K002</strain>
    </source>
</reference>
<dbReference type="Proteomes" id="UP000702544">
    <property type="component" value="Unassembled WGS sequence"/>
</dbReference>
<evidence type="ECO:0000313" key="2">
    <source>
        <dbReference type="EMBL" id="NIR76568.1"/>
    </source>
</evidence>
<keyword evidence="1" id="KW-0812">Transmembrane</keyword>
<name>A0AAE4ZAF1_9BACT</name>
<sequence length="174" mass="19791">MNWEAIGAVGEAAGAVGVIVSLVYLAVQVRQNTRSVRGEMYESIVTAIVDLVEPLTQDQELARIFETAVEDWDAVSFEDRSRLVYLLFSVFKLFENLHYQFRQGTLDPSLWAGWHNLILSYYAMPGVRTWWQMRRLAFSAEFRDYLESVSIDRPLPRPSEIARGMLSPLGALAS</sequence>
<comment type="caution">
    <text evidence="2">The sequence shown here is derived from an EMBL/GenBank/DDBJ whole genome shotgun (WGS) entry which is preliminary data.</text>
</comment>
<keyword evidence="1" id="KW-0472">Membrane</keyword>
<feature type="transmembrane region" description="Helical" evidence="1">
    <location>
        <begin position="6"/>
        <end position="27"/>
    </location>
</feature>
<protein>
    <submittedName>
        <fullName evidence="2">Uncharacterized protein</fullName>
    </submittedName>
</protein>
<dbReference type="EMBL" id="JAACAK010000133">
    <property type="protein sequence ID" value="NIR76568.1"/>
    <property type="molecule type" value="Genomic_DNA"/>
</dbReference>
<gene>
    <name evidence="2" type="ORF">GWO12_15920</name>
</gene>
<accession>A0AAE4ZAF1</accession>
<evidence type="ECO:0000313" key="3">
    <source>
        <dbReference type="Proteomes" id="UP000702544"/>
    </source>
</evidence>